<dbReference type="EMBL" id="PDLN01000013">
    <property type="protein sequence ID" value="RDW68312.1"/>
    <property type="molecule type" value="Genomic_DNA"/>
</dbReference>
<proteinExistence type="predicted"/>
<feature type="region of interest" description="Disordered" evidence="1">
    <location>
        <begin position="26"/>
        <end position="72"/>
    </location>
</feature>
<dbReference type="AlphaFoldDB" id="A0A3D8R2M8"/>
<dbReference type="OrthoDB" id="10482656at2759"/>
<dbReference type="Proteomes" id="UP000256328">
    <property type="component" value="Unassembled WGS sequence"/>
</dbReference>
<organism evidence="2 3">
    <name type="scientific">Coleophoma crateriformis</name>
    <dbReference type="NCBI Taxonomy" id="565419"/>
    <lineage>
        <taxon>Eukaryota</taxon>
        <taxon>Fungi</taxon>
        <taxon>Dikarya</taxon>
        <taxon>Ascomycota</taxon>
        <taxon>Pezizomycotina</taxon>
        <taxon>Leotiomycetes</taxon>
        <taxon>Helotiales</taxon>
        <taxon>Dermateaceae</taxon>
        <taxon>Coleophoma</taxon>
    </lineage>
</organism>
<feature type="region of interest" description="Disordered" evidence="1">
    <location>
        <begin position="234"/>
        <end position="255"/>
    </location>
</feature>
<accession>A0A3D8R2M8</accession>
<comment type="caution">
    <text evidence="2">The sequence shown here is derived from an EMBL/GenBank/DDBJ whole genome shotgun (WGS) entry which is preliminary data.</text>
</comment>
<evidence type="ECO:0000313" key="2">
    <source>
        <dbReference type="EMBL" id="RDW68312.1"/>
    </source>
</evidence>
<reference evidence="2 3" key="1">
    <citation type="journal article" date="2018" name="IMA Fungus">
        <title>IMA Genome-F 9: Draft genome sequence of Annulohypoxylon stygium, Aspergillus mulundensis, Berkeleyomyces basicola (syn. Thielaviopsis basicola), Ceratocystis smalleyi, two Cercospora beticola strains, Coleophoma cylindrospora, Fusarium fracticaudum, Phialophora cf. hyalina, and Morchella septimelata.</title>
        <authorList>
            <person name="Wingfield B.D."/>
            <person name="Bills G.F."/>
            <person name="Dong Y."/>
            <person name="Huang W."/>
            <person name="Nel W.J."/>
            <person name="Swalarsk-Parry B.S."/>
            <person name="Vaghefi N."/>
            <person name="Wilken P.M."/>
            <person name="An Z."/>
            <person name="de Beer Z.W."/>
            <person name="De Vos L."/>
            <person name="Chen L."/>
            <person name="Duong T.A."/>
            <person name="Gao Y."/>
            <person name="Hammerbacher A."/>
            <person name="Kikkert J.R."/>
            <person name="Li Y."/>
            <person name="Li H."/>
            <person name="Li K."/>
            <person name="Li Q."/>
            <person name="Liu X."/>
            <person name="Ma X."/>
            <person name="Naidoo K."/>
            <person name="Pethybridge S.J."/>
            <person name="Sun J."/>
            <person name="Steenkamp E.T."/>
            <person name="van der Nest M.A."/>
            <person name="van Wyk S."/>
            <person name="Wingfield M.J."/>
            <person name="Xiong C."/>
            <person name="Yue Q."/>
            <person name="Zhang X."/>
        </authorList>
    </citation>
    <scope>NUCLEOTIDE SEQUENCE [LARGE SCALE GENOMIC DNA]</scope>
    <source>
        <strain evidence="2 3">BP5796</strain>
    </source>
</reference>
<evidence type="ECO:0000256" key="1">
    <source>
        <dbReference type="SAM" id="MobiDB-lite"/>
    </source>
</evidence>
<sequence length="302" mass="32243">MRPTHLPMPFGSNTICFQTATRKRVRSISTSTNTSTHPSRSPIKKLRSSKSSSSIQPHLDENRSRTSHGTCSHYQRKINQVLSTIQSEEEDVDHVDAASEMDICDGFESLSLDDASTLRNQAEQDSSGVLRLEAVDEWDRWSKVPFTGSEAQPVAFLQGGDGGGMVDPSASGLSTPPPYENGHVSCSSPSVRLAEQSVLSKDLVWTFGAAASAAAVAPEKDYVDWESSLGCAAGDFPGNSRSPSPRKGRAKPLKVSPGFNMAPPYAEASTCIPSEFNSGNKAYDAAPASEMPGRGIGVPFFG</sequence>
<protein>
    <submittedName>
        <fullName evidence="2">Uncharacterized protein</fullName>
    </submittedName>
</protein>
<gene>
    <name evidence="2" type="ORF">BP5796_08969</name>
</gene>
<keyword evidence="3" id="KW-1185">Reference proteome</keyword>
<name>A0A3D8R2M8_9HELO</name>
<evidence type="ECO:0000313" key="3">
    <source>
        <dbReference type="Proteomes" id="UP000256328"/>
    </source>
</evidence>
<feature type="compositionally biased region" description="Polar residues" evidence="1">
    <location>
        <begin position="27"/>
        <end position="37"/>
    </location>
</feature>